<evidence type="ECO:0000259" key="1">
    <source>
        <dbReference type="PROSITE" id="PS51186"/>
    </source>
</evidence>
<dbReference type="EMBL" id="PYLZ01000003">
    <property type="protein sequence ID" value="PSW25431.1"/>
    <property type="molecule type" value="Genomic_DNA"/>
</dbReference>
<dbReference type="CDD" id="cd04301">
    <property type="entry name" value="NAT_SF"/>
    <property type="match status" value="1"/>
</dbReference>
<sequence length="154" mass="17571">MDVSFRKVSQFNTEEIIGLSVGEEQDHLISDNTRWLLQAASNCGSVDYGIYYDDQPAGLISLIDPRVVQPDDHFQPDCLYVWRFMIDNKHQGKGLSKRTLSFVKDYAKLVGLKGVSLTTMDQEKGNALPLYLKHGFEPTGRRLDDEIELKYLSR</sequence>
<dbReference type="OrthoDB" id="9127144at2"/>
<gene>
    <name evidence="2" type="ORF">C9I94_07200</name>
</gene>
<dbReference type="GO" id="GO:0016747">
    <property type="term" value="F:acyltransferase activity, transferring groups other than amino-acyl groups"/>
    <property type="evidence" value="ECO:0007669"/>
    <property type="project" value="InterPro"/>
</dbReference>
<proteinExistence type="predicted"/>
<keyword evidence="3" id="KW-1185">Reference proteome</keyword>
<organism evidence="2 3">
    <name type="scientific">Photobacterium swingsii</name>
    <dbReference type="NCBI Taxonomy" id="680026"/>
    <lineage>
        <taxon>Bacteria</taxon>
        <taxon>Pseudomonadati</taxon>
        <taxon>Pseudomonadota</taxon>
        <taxon>Gammaproteobacteria</taxon>
        <taxon>Vibrionales</taxon>
        <taxon>Vibrionaceae</taxon>
        <taxon>Photobacterium</taxon>
    </lineage>
</organism>
<keyword evidence="2" id="KW-0808">Transferase</keyword>
<reference evidence="2 3" key="1">
    <citation type="submission" date="2018-01" db="EMBL/GenBank/DDBJ databases">
        <title>Whole genome sequencing of Histamine producing bacteria.</title>
        <authorList>
            <person name="Butler K."/>
        </authorList>
    </citation>
    <scope>NUCLEOTIDE SEQUENCE [LARGE SCALE GENOMIC DNA]</scope>
    <source>
        <strain evidence="2 3">DSM 24669</strain>
    </source>
</reference>
<dbReference type="Proteomes" id="UP000240481">
    <property type="component" value="Unassembled WGS sequence"/>
</dbReference>
<dbReference type="AlphaFoldDB" id="A0A0J8VH47"/>
<dbReference type="Gene3D" id="3.40.630.30">
    <property type="match status" value="1"/>
</dbReference>
<protein>
    <submittedName>
        <fullName evidence="2">GNAT family N-acetyltransferase</fullName>
    </submittedName>
</protein>
<dbReference type="PROSITE" id="PS51186">
    <property type="entry name" value="GNAT"/>
    <property type="match status" value="1"/>
</dbReference>
<dbReference type="Pfam" id="PF00583">
    <property type="entry name" value="Acetyltransf_1"/>
    <property type="match status" value="1"/>
</dbReference>
<evidence type="ECO:0000313" key="3">
    <source>
        <dbReference type="Proteomes" id="UP000240481"/>
    </source>
</evidence>
<feature type="domain" description="N-acetyltransferase" evidence="1">
    <location>
        <begin position="3"/>
        <end position="153"/>
    </location>
</feature>
<name>A0A0J8VH47_9GAMM</name>
<comment type="caution">
    <text evidence="2">The sequence shown here is derived from an EMBL/GenBank/DDBJ whole genome shotgun (WGS) entry which is preliminary data.</text>
</comment>
<dbReference type="RefSeq" id="WP_048897479.1">
    <property type="nucleotide sequence ID" value="NZ_AP024853.1"/>
</dbReference>
<evidence type="ECO:0000313" key="2">
    <source>
        <dbReference type="EMBL" id="PSW25431.1"/>
    </source>
</evidence>
<dbReference type="InterPro" id="IPR016181">
    <property type="entry name" value="Acyl_CoA_acyltransferase"/>
</dbReference>
<accession>A0A0J8VH47</accession>
<dbReference type="SUPFAM" id="SSF55729">
    <property type="entry name" value="Acyl-CoA N-acyltransferases (Nat)"/>
    <property type="match status" value="1"/>
</dbReference>
<dbReference type="InterPro" id="IPR000182">
    <property type="entry name" value="GNAT_dom"/>
</dbReference>
<dbReference type="STRING" id="680026.AB733_03285"/>